<dbReference type="EMBL" id="MT143325">
    <property type="protein sequence ID" value="QJA95563.1"/>
    <property type="molecule type" value="Genomic_DNA"/>
</dbReference>
<dbReference type="AlphaFoldDB" id="A0A6H2A4T4"/>
<accession>A0A6H2A4T4</accession>
<name>A0A6H2A4T4_9ZZZZ</name>
<reference evidence="1" key="1">
    <citation type="submission" date="2020-03" db="EMBL/GenBank/DDBJ databases">
        <title>The deep terrestrial virosphere.</title>
        <authorList>
            <person name="Holmfeldt K."/>
            <person name="Nilsson E."/>
            <person name="Simone D."/>
            <person name="Lopez-Fernandez M."/>
            <person name="Wu X."/>
            <person name="de Brujin I."/>
            <person name="Lundin D."/>
            <person name="Andersson A."/>
            <person name="Bertilsson S."/>
            <person name="Dopson M."/>
        </authorList>
    </citation>
    <scope>NUCLEOTIDE SEQUENCE</scope>
    <source>
        <strain evidence="2">MM415A04694</strain>
        <strain evidence="3">MM415B05282</strain>
        <strain evidence="4">MM415B06147</strain>
        <strain evidence="1">TM448A05327</strain>
    </source>
</reference>
<evidence type="ECO:0000313" key="1">
    <source>
        <dbReference type="EMBL" id="QJA54597.1"/>
    </source>
</evidence>
<evidence type="ECO:0000313" key="2">
    <source>
        <dbReference type="EMBL" id="QJA69341.1"/>
    </source>
</evidence>
<gene>
    <name evidence="2" type="ORF">MM415A04694_0010</name>
    <name evidence="3" type="ORF">MM415B05282_0001</name>
    <name evidence="4" type="ORF">MM415B06147_0011</name>
    <name evidence="1" type="ORF">TM448A05327_0005</name>
</gene>
<protein>
    <submittedName>
        <fullName evidence="1">Uncharacterized protein</fullName>
    </submittedName>
</protein>
<organism evidence="1">
    <name type="scientific">viral metagenome</name>
    <dbReference type="NCBI Taxonomy" id="1070528"/>
    <lineage>
        <taxon>unclassified sequences</taxon>
        <taxon>metagenomes</taxon>
        <taxon>organismal metagenomes</taxon>
    </lineage>
</organism>
<dbReference type="EMBL" id="MT141697">
    <property type="protein sequence ID" value="QJA69341.1"/>
    <property type="molecule type" value="Genomic_DNA"/>
</dbReference>
<proteinExistence type="predicted"/>
<evidence type="ECO:0000313" key="3">
    <source>
        <dbReference type="EMBL" id="QJA95563.1"/>
    </source>
</evidence>
<evidence type="ECO:0000313" key="4">
    <source>
        <dbReference type="EMBL" id="QJA97558.1"/>
    </source>
</evidence>
<dbReference type="EMBL" id="MT144521">
    <property type="protein sequence ID" value="QJA54597.1"/>
    <property type="molecule type" value="Genomic_DNA"/>
</dbReference>
<dbReference type="EMBL" id="MT143504">
    <property type="protein sequence ID" value="QJA97558.1"/>
    <property type="molecule type" value="Genomic_DNA"/>
</dbReference>
<sequence length="77" mass="9355">MGVLKERRIEEKCFTCPDYLDRNRIAKALDVIFEHADSEGNVGEWNYELCRRYCYKRPSDSTMWYRNRKLLQTKESK</sequence>